<feature type="region of interest" description="Disordered" evidence="1">
    <location>
        <begin position="38"/>
        <end position="100"/>
    </location>
</feature>
<evidence type="ECO:0000256" key="1">
    <source>
        <dbReference type="SAM" id="MobiDB-lite"/>
    </source>
</evidence>
<keyword evidence="3" id="KW-1185">Reference proteome</keyword>
<accession>A0AAN5D5C5</accession>
<organism evidence="2 3">
    <name type="scientific">Pristionchus mayeri</name>
    <dbReference type="NCBI Taxonomy" id="1317129"/>
    <lineage>
        <taxon>Eukaryota</taxon>
        <taxon>Metazoa</taxon>
        <taxon>Ecdysozoa</taxon>
        <taxon>Nematoda</taxon>
        <taxon>Chromadorea</taxon>
        <taxon>Rhabditida</taxon>
        <taxon>Rhabditina</taxon>
        <taxon>Diplogasteromorpha</taxon>
        <taxon>Diplogasteroidea</taxon>
        <taxon>Neodiplogasteridae</taxon>
        <taxon>Pristionchus</taxon>
    </lineage>
</organism>
<dbReference type="Proteomes" id="UP001328107">
    <property type="component" value="Unassembled WGS sequence"/>
</dbReference>
<evidence type="ECO:0000313" key="2">
    <source>
        <dbReference type="EMBL" id="GMR57003.1"/>
    </source>
</evidence>
<dbReference type="AlphaFoldDB" id="A0AAN5D5C5"/>
<proteinExistence type="predicted"/>
<feature type="non-terminal residue" evidence="2">
    <location>
        <position position="100"/>
    </location>
</feature>
<reference evidence="3" key="1">
    <citation type="submission" date="2022-10" db="EMBL/GenBank/DDBJ databases">
        <title>Genome assembly of Pristionchus species.</title>
        <authorList>
            <person name="Yoshida K."/>
            <person name="Sommer R.J."/>
        </authorList>
    </citation>
    <scope>NUCLEOTIDE SEQUENCE [LARGE SCALE GENOMIC DNA]</scope>
    <source>
        <strain evidence="3">RS5460</strain>
    </source>
</reference>
<feature type="non-terminal residue" evidence="2">
    <location>
        <position position="1"/>
    </location>
</feature>
<sequence length="100" mass="10786">PRAPYPYGPAFPMPPYGPPHPGYGAPGMVPPGIYHGYPQGPGPNFGQGGPYAQYPGPNPAFTTNVALSPPPPYRNANPTHSPPPPYLTQQDREILERKRE</sequence>
<feature type="compositionally biased region" description="Basic and acidic residues" evidence="1">
    <location>
        <begin position="90"/>
        <end position="100"/>
    </location>
</feature>
<name>A0AAN5D5C5_9BILA</name>
<protein>
    <submittedName>
        <fullName evidence="2">Uncharacterized protein</fullName>
    </submittedName>
</protein>
<comment type="caution">
    <text evidence="2">The sequence shown here is derived from an EMBL/GenBank/DDBJ whole genome shotgun (WGS) entry which is preliminary data.</text>
</comment>
<dbReference type="EMBL" id="BTRK01000006">
    <property type="protein sequence ID" value="GMR57003.1"/>
    <property type="molecule type" value="Genomic_DNA"/>
</dbReference>
<gene>
    <name evidence="2" type="ORF">PMAYCL1PPCAC_27198</name>
</gene>
<evidence type="ECO:0000313" key="3">
    <source>
        <dbReference type="Proteomes" id="UP001328107"/>
    </source>
</evidence>